<accession>A0AAN9UYJ9</accession>
<evidence type="ECO:0000313" key="2">
    <source>
        <dbReference type="Proteomes" id="UP001320420"/>
    </source>
</evidence>
<dbReference type="EMBL" id="JAKJXP020000019">
    <property type="protein sequence ID" value="KAK7754645.1"/>
    <property type="molecule type" value="Genomic_DNA"/>
</dbReference>
<reference evidence="1 2" key="1">
    <citation type="submission" date="2024-02" db="EMBL/GenBank/DDBJ databases">
        <title>De novo assembly and annotation of 12 fungi associated with fruit tree decline syndrome in Ontario, Canada.</title>
        <authorList>
            <person name="Sulman M."/>
            <person name="Ellouze W."/>
            <person name="Ilyukhin E."/>
        </authorList>
    </citation>
    <scope>NUCLEOTIDE SEQUENCE [LARGE SCALE GENOMIC DNA]</scope>
    <source>
        <strain evidence="1 2">M11/M66-122</strain>
    </source>
</reference>
<dbReference type="AlphaFoldDB" id="A0AAN9UYJ9"/>
<evidence type="ECO:0000313" key="1">
    <source>
        <dbReference type="EMBL" id="KAK7754645.1"/>
    </source>
</evidence>
<keyword evidence="2" id="KW-1185">Reference proteome</keyword>
<gene>
    <name evidence="1" type="ORF">SLS62_003429</name>
</gene>
<proteinExistence type="predicted"/>
<organism evidence="1 2">
    <name type="scientific">Diatrype stigma</name>
    <dbReference type="NCBI Taxonomy" id="117547"/>
    <lineage>
        <taxon>Eukaryota</taxon>
        <taxon>Fungi</taxon>
        <taxon>Dikarya</taxon>
        <taxon>Ascomycota</taxon>
        <taxon>Pezizomycotina</taxon>
        <taxon>Sordariomycetes</taxon>
        <taxon>Xylariomycetidae</taxon>
        <taxon>Xylariales</taxon>
        <taxon>Diatrypaceae</taxon>
        <taxon>Diatrype</taxon>
    </lineage>
</organism>
<protein>
    <submittedName>
        <fullName evidence="1">Uncharacterized protein</fullName>
    </submittedName>
</protein>
<comment type="caution">
    <text evidence="1">The sequence shown here is derived from an EMBL/GenBank/DDBJ whole genome shotgun (WGS) entry which is preliminary data.</text>
</comment>
<dbReference type="Proteomes" id="UP001320420">
    <property type="component" value="Unassembled WGS sequence"/>
</dbReference>
<name>A0AAN9UYJ9_9PEZI</name>
<sequence length="187" mass="21848">MAHLECDYCSEECDENKLVILECDHKCCEYIEITSTRAEILGTVVIEDYINKRRESEAADKLYCSRPQFISPVHNAARLTTEILRVPLIPTWKRHGDLRRKKAGRNVMAVDIEAQVAEDAEAQEFMEMMEDTTQVVIGGGHIIEMRQYLERLQIAQQGAEHPDWWQPYIDDIQDELVHRQNEDLIWF</sequence>